<keyword evidence="4" id="KW-1185">Reference proteome</keyword>
<sequence length="395" mass="44793">MNGMRKVTAILLLFAGILALSGCKSDNRELLNKKIAEGELLLAEERFEEASAYFAELFDANRDSLTVMEKHEFSINMVKSRENLQEAERLMKTEAFRSAYEQLKEIHPEDLGGQERREDLEKEIRDSYLSNVQKLSEEKKYEEALSVLDEYQDMVGSQEELEVLRSSLLADLIAWENPEKPEPVKKIVVLDPGHQAVQDKEKEPLGPGSEILKNRVSSGTRGVATGVYEYELNLLFSLKLRDRLLEEGFEVLLTRTAHDVSISNKERAEMANEAGADVFIRIHANGSENRDKQGIMTIHPSKDNPFVGHLSEESYRLSRDLHDEMVSGTEGKSAGIQAMDNMVGINWSKVPVSIVELGYMSNEEEDLLLQTEAYQAKLVEGLVRGIQKYFEQYKE</sequence>
<dbReference type="Gene3D" id="3.40.630.40">
    <property type="entry name" value="Zn-dependent exopeptidases"/>
    <property type="match status" value="1"/>
</dbReference>
<dbReference type="Proteomes" id="UP000664218">
    <property type="component" value="Unassembled WGS sequence"/>
</dbReference>
<dbReference type="InterPro" id="IPR002508">
    <property type="entry name" value="MurNAc-LAA_cat"/>
</dbReference>
<evidence type="ECO:0000313" key="4">
    <source>
        <dbReference type="Proteomes" id="UP000664218"/>
    </source>
</evidence>
<evidence type="ECO:0000313" key="3">
    <source>
        <dbReference type="EMBL" id="MBO1264939.1"/>
    </source>
</evidence>
<dbReference type="RefSeq" id="WP_207599463.1">
    <property type="nucleotide sequence ID" value="NZ_JAFNJU010000005.1"/>
</dbReference>
<comment type="caution">
    <text evidence="3">The sequence shown here is derived from an EMBL/GenBank/DDBJ whole genome shotgun (WGS) entry which is preliminary data.</text>
</comment>
<dbReference type="CDD" id="cd02696">
    <property type="entry name" value="MurNAc-LAA"/>
    <property type="match status" value="1"/>
</dbReference>
<evidence type="ECO:0000259" key="2">
    <source>
        <dbReference type="SMART" id="SM00646"/>
    </source>
</evidence>
<accession>A0A939H674</accession>
<organism evidence="3 4">
    <name type="scientific">Proteiniclasticum aestuarii</name>
    <dbReference type="NCBI Taxonomy" id="2817862"/>
    <lineage>
        <taxon>Bacteria</taxon>
        <taxon>Bacillati</taxon>
        <taxon>Bacillota</taxon>
        <taxon>Clostridia</taxon>
        <taxon>Eubacteriales</taxon>
        <taxon>Clostridiaceae</taxon>
        <taxon>Proteiniclasticum</taxon>
    </lineage>
</organism>
<dbReference type="GO" id="GO:0008745">
    <property type="term" value="F:N-acetylmuramoyl-L-alanine amidase activity"/>
    <property type="evidence" value="ECO:0007669"/>
    <property type="project" value="InterPro"/>
</dbReference>
<evidence type="ECO:0000256" key="1">
    <source>
        <dbReference type="ARBA" id="ARBA00022801"/>
    </source>
</evidence>
<dbReference type="InterPro" id="IPR050695">
    <property type="entry name" value="N-acetylmuramoyl_amidase_3"/>
</dbReference>
<gene>
    <name evidence="3" type="ORF">J3A84_07850</name>
</gene>
<protein>
    <submittedName>
        <fullName evidence="3">N-acetylmuramoyl-L-alanine amidase</fullName>
    </submittedName>
</protein>
<feature type="domain" description="MurNAc-LAA" evidence="2">
    <location>
        <begin position="268"/>
        <end position="387"/>
    </location>
</feature>
<keyword evidence="1" id="KW-0378">Hydrolase</keyword>
<proteinExistence type="predicted"/>
<dbReference type="SUPFAM" id="SSF53187">
    <property type="entry name" value="Zn-dependent exopeptidases"/>
    <property type="match status" value="1"/>
</dbReference>
<dbReference type="PROSITE" id="PS51257">
    <property type="entry name" value="PROKAR_LIPOPROTEIN"/>
    <property type="match status" value="1"/>
</dbReference>
<dbReference type="GO" id="GO:0030288">
    <property type="term" value="C:outer membrane-bounded periplasmic space"/>
    <property type="evidence" value="ECO:0007669"/>
    <property type="project" value="TreeGrafter"/>
</dbReference>
<dbReference type="EMBL" id="JAFNJU010000005">
    <property type="protein sequence ID" value="MBO1264939.1"/>
    <property type="molecule type" value="Genomic_DNA"/>
</dbReference>
<dbReference type="GO" id="GO:0009253">
    <property type="term" value="P:peptidoglycan catabolic process"/>
    <property type="evidence" value="ECO:0007669"/>
    <property type="project" value="InterPro"/>
</dbReference>
<dbReference type="Pfam" id="PF01520">
    <property type="entry name" value="Amidase_3"/>
    <property type="match status" value="1"/>
</dbReference>
<dbReference type="PANTHER" id="PTHR30404">
    <property type="entry name" value="N-ACETYLMURAMOYL-L-ALANINE AMIDASE"/>
    <property type="match status" value="1"/>
</dbReference>
<reference evidence="3" key="1">
    <citation type="submission" date="2021-03" db="EMBL/GenBank/DDBJ databases">
        <title>Proteiniclasticum marinus sp. nov., isolated from tidal flat sediment.</title>
        <authorList>
            <person name="Namirimu T."/>
            <person name="Yang J.-A."/>
            <person name="Yang S.-H."/>
            <person name="Kim Y.-J."/>
            <person name="Kwon K.K."/>
        </authorList>
    </citation>
    <scope>NUCLEOTIDE SEQUENCE</scope>
    <source>
        <strain evidence="3">SCR006</strain>
    </source>
</reference>
<dbReference type="PANTHER" id="PTHR30404:SF0">
    <property type="entry name" value="N-ACETYLMURAMOYL-L-ALANINE AMIDASE AMIC"/>
    <property type="match status" value="1"/>
</dbReference>
<dbReference type="SMART" id="SM00646">
    <property type="entry name" value="Ami_3"/>
    <property type="match status" value="1"/>
</dbReference>
<dbReference type="AlphaFoldDB" id="A0A939H674"/>
<name>A0A939H674_9CLOT</name>